<comment type="caution">
    <text evidence="1">The sequence shown here is derived from an EMBL/GenBank/DDBJ whole genome shotgun (WGS) entry which is preliminary data.</text>
</comment>
<gene>
    <name evidence="1" type="ORF">LCGC14_2759860</name>
</gene>
<accession>A0A0F9B7T6</accession>
<evidence type="ECO:0000313" key="1">
    <source>
        <dbReference type="EMBL" id="KKK86774.1"/>
    </source>
</evidence>
<reference evidence="1" key="1">
    <citation type="journal article" date="2015" name="Nature">
        <title>Complex archaea that bridge the gap between prokaryotes and eukaryotes.</title>
        <authorList>
            <person name="Spang A."/>
            <person name="Saw J.H."/>
            <person name="Jorgensen S.L."/>
            <person name="Zaremba-Niedzwiedzka K."/>
            <person name="Martijn J."/>
            <person name="Lind A.E."/>
            <person name="van Eijk R."/>
            <person name="Schleper C."/>
            <person name="Guy L."/>
            <person name="Ettema T.J."/>
        </authorList>
    </citation>
    <scope>NUCLEOTIDE SEQUENCE</scope>
</reference>
<sequence length="57" mass="6826">MTNKSCIHCKNQDKEEEGLYCSVQGTYVEKYNTCEEFSEISFEELLKRILRRNKKCQ</sequence>
<dbReference type="AlphaFoldDB" id="A0A0F9B7T6"/>
<protein>
    <submittedName>
        <fullName evidence="1">Uncharacterized protein</fullName>
    </submittedName>
</protein>
<dbReference type="EMBL" id="LAZR01050696">
    <property type="protein sequence ID" value="KKK86774.1"/>
    <property type="molecule type" value="Genomic_DNA"/>
</dbReference>
<name>A0A0F9B7T6_9ZZZZ</name>
<proteinExistence type="predicted"/>
<organism evidence="1">
    <name type="scientific">marine sediment metagenome</name>
    <dbReference type="NCBI Taxonomy" id="412755"/>
    <lineage>
        <taxon>unclassified sequences</taxon>
        <taxon>metagenomes</taxon>
        <taxon>ecological metagenomes</taxon>
    </lineage>
</organism>